<proteinExistence type="predicted"/>
<sequence>MFDYTVKTSKSLEEAISSLEENLKSEGFGVLWNFDLTAKLQEKGQDFHTPFTVLEVCNPKEAQRVLSQNLLVGYFLPCKMVVYQDGNETKIGMPRPTAMINMLHNEELQTLAEDIETRLIRCIDQSV</sequence>
<accession>A0AA86LUU0</accession>
<feature type="domain" description="DUF302" evidence="1">
    <location>
        <begin position="34"/>
        <end position="96"/>
    </location>
</feature>
<dbReference type="PIRSF" id="PIRSF021774">
    <property type="entry name" value="UCP021774"/>
    <property type="match status" value="1"/>
</dbReference>
<reference evidence="2 3" key="1">
    <citation type="submission" date="2017-07" db="EMBL/GenBank/DDBJ databases">
        <title>Isolation and development of strain Bacillus megaterium SR7 for enhanced growth and metabolite production under supercritical carbon dioxide.</title>
        <authorList>
            <person name="Freedman A.J.E."/>
            <person name="Peet K.C."/>
            <person name="Boock J.T."/>
            <person name="Penn K."/>
            <person name="Prather K.L.J."/>
            <person name="Thompson J.R."/>
        </authorList>
    </citation>
    <scope>NUCLEOTIDE SEQUENCE [LARGE SCALE GENOMIC DNA]</scope>
    <source>
        <strain evidence="2 3">SR7</strain>
    </source>
</reference>
<name>A0AA86LUU0_PRIMG</name>
<evidence type="ECO:0000259" key="1">
    <source>
        <dbReference type="Pfam" id="PF03625"/>
    </source>
</evidence>
<dbReference type="Pfam" id="PF03625">
    <property type="entry name" value="DUF302"/>
    <property type="match status" value="1"/>
</dbReference>
<dbReference type="InterPro" id="IPR035923">
    <property type="entry name" value="TT1751-like_sf"/>
</dbReference>
<dbReference type="Proteomes" id="UP000253834">
    <property type="component" value="Chromosome"/>
</dbReference>
<gene>
    <name evidence="2" type="ORF">CIB87_15715</name>
</gene>
<dbReference type="InterPro" id="IPR016796">
    <property type="entry name" value="UCP021774"/>
</dbReference>
<dbReference type="EMBL" id="CP022674">
    <property type="protein sequence ID" value="AXI30404.1"/>
    <property type="molecule type" value="Genomic_DNA"/>
</dbReference>
<protein>
    <recommendedName>
        <fullName evidence="1">DUF302 domain-containing protein</fullName>
    </recommendedName>
</protein>
<evidence type="ECO:0000313" key="3">
    <source>
        <dbReference type="Proteomes" id="UP000253834"/>
    </source>
</evidence>
<evidence type="ECO:0000313" key="2">
    <source>
        <dbReference type="EMBL" id="AXI30404.1"/>
    </source>
</evidence>
<organism evidence="2 3">
    <name type="scientific">Priestia megaterium</name>
    <name type="common">Bacillus megaterium</name>
    <dbReference type="NCBI Taxonomy" id="1404"/>
    <lineage>
        <taxon>Bacteria</taxon>
        <taxon>Bacillati</taxon>
        <taxon>Bacillota</taxon>
        <taxon>Bacilli</taxon>
        <taxon>Bacillales</taxon>
        <taxon>Bacillaceae</taxon>
        <taxon>Priestia</taxon>
    </lineage>
</organism>
<dbReference type="PANTHER" id="PTHR38342">
    <property type="entry name" value="SLR5037 PROTEIN"/>
    <property type="match status" value="1"/>
</dbReference>
<dbReference type="PANTHER" id="PTHR38342:SF1">
    <property type="entry name" value="SLR5037 PROTEIN"/>
    <property type="match status" value="1"/>
</dbReference>
<dbReference type="InterPro" id="IPR005180">
    <property type="entry name" value="DUF302"/>
</dbReference>
<dbReference type="SUPFAM" id="SSF103247">
    <property type="entry name" value="TT1751-like"/>
    <property type="match status" value="1"/>
</dbReference>
<dbReference type="Gene3D" id="3.30.310.70">
    <property type="entry name" value="TT1751-like domain"/>
    <property type="match status" value="1"/>
</dbReference>
<dbReference type="RefSeq" id="WP_114896146.1">
    <property type="nucleotide sequence ID" value="NZ_CP022674.1"/>
</dbReference>
<dbReference type="CDD" id="cd14797">
    <property type="entry name" value="DUF302"/>
    <property type="match status" value="1"/>
</dbReference>
<dbReference type="AlphaFoldDB" id="A0AA86LUU0"/>